<dbReference type="AlphaFoldDB" id="A0A392VK97"/>
<evidence type="ECO:0000313" key="2">
    <source>
        <dbReference type="Proteomes" id="UP000265520"/>
    </source>
</evidence>
<name>A0A392VK97_9FABA</name>
<evidence type="ECO:0000313" key="1">
    <source>
        <dbReference type="EMBL" id="MCI88776.1"/>
    </source>
</evidence>
<sequence length="54" mass="6276">MTMALKSKNKLRYVNGTLPRPLDEDHDSLAWDSCSTMIMSWLRNLARSQRKVLP</sequence>
<feature type="non-terminal residue" evidence="1">
    <location>
        <position position="54"/>
    </location>
</feature>
<proteinExistence type="predicted"/>
<reference evidence="1 2" key="1">
    <citation type="journal article" date="2018" name="Front. Plant Sci.">
        <title>Red Clover (Trifolium pratense) and Zigzag Clover (T. medium) - A Picture of Genomic Similarities and Differences.</title>
        <authorList>
            <person name="Dluhosova J."/>
            <person name="Istvanek J."/>
            <person name="Nedelnik J."/>
            <person name="Repkova J."/>
        </authorList>
    </citation>
    <scope>NUCLEOTIDE SEQUENCE [LARGE SCALE GENOMIC DNA]</scope>
    <source>
        <strain evidence="2">cv. 10/8</strain>
        <tissue evidence="1">Leaf</tissue>
    </source>
</reference>
<keyword evidence="2" id="KW-1185">Reference proteome</keyword>
<comment type="caution">
    <text evidence="1">The sequence shown here is derived from an EMBL/GenBank/DDBJ whole genome shotgun (WGS) entry which is preliminary data.</text>
</comment>
<protein>
    <submittedName>
        <fullName evidence="1">Flavonol sulfotransferase-like protein</fullName>
    </submittedName>
</protein>
<dbReference type="Proteomes" id="UP000265520">
    <property type="component" value="Unassembled WGS sequence"/>
</dbReference>
<dbReference type="EMBL" id="LXQA011202089">
    <property type="protein sequence ID" value="MCI88776.1"/>
    <property type="molecule type" value="Genomic_DNA"/>
</dbReference>
<organism evidence="1 2">
    <name type="scientific">Trifolium medium</name>
    <dbReference type="NCBI Taxonomy" id="97028"/>
    <lineage>
        <taxon>Eukaryota</taxon>
        <taxon>Viridiplantae</taxon>
        <taxon>Streptophyta</taxon>
        <taxon>Embryophyta</taxon>
        <taxon>Tracheophyta</taxon>
        <taxon>Spermatophyta</taxon>
        <taxon>Magnoliopsida</taxon>
        <taxon>eudicotyledons</taxon>
        <taxon>Gunneridae</taxon>
        <taxon>Pentapetalae</taxon>
        <taxon>rosids</taxon>
        <taxon>fabids</taxon>
        <taxon>Fabales</taxon>
        <taxon>Fabaceae</taxon>
        <taxon>Papilionoideae</taxon>
        <taxon>50 kb inversion clade</taxon>
        <taxon>NPAAA clade</taxon>
        <taxon>Hologalegina</taxon>
        <taxon>IRL clade</taxon>
        <taxon>Trifolieae</taxon>
        <taxon>Trifolium</taxon>
    </lineage>
</organism>
<keyword evidence="1" id="KW-0808">Transferase</keyword>
<dbReference type="GO" id="GO:0016740">
    <property type="term" value="F:transferase activity"/>
    <property type="evidence" value="ECO:0007669"/>
    <property type="project" value="UniProtKB-KW"/>
</dbReference>
<accession>A0A392VK97</accession>